<dbReference type="EMBL" id="BAABDC010000007">
    <property type="protein sequence ID" value="GAA3716352.1"/>
    <property type="molecule type" value="Genomic_DNA"/>
</dbReference>
<accession>A0ABP7EB22</accession>
<name>A0ABP7EB22_9MICO</name>
<organism evidence="1 2">
    <name type="scientific">Terrabacter ginsenosidimutans</name>
    <dbReference type="NCBI Taxonomy" id="490575"/>
    <lineage>
        <taxon>Bacteria</taxon>
        <taxon>Bacillati</taxon>
        <taxon>Actinomycetota</taxon>
        <taxon>Actinomycetes</taxon>
        <taxon>Micrococcales</taxon>
        <taxon>Intrasporangiaceae</taxon>
        <taxon>Terrabacter</taxon>
    </lineage>
</organism>
<protein>
    <recommendedName>
        <fullName evidence="3">Tetratricopeptide repeat protein</fullName>
    </recommendedName>
</protein>
<dbReference type="RefSeq" id="WP_344949907.1">
    <property type="nucleotide sequence ID" value="NZ_BAABDC010000007.1"/>
</dbReference>
<keyword evidence="2" id="KW-1185">Reference proteome</keyword>
<reference evidence="2" key="1">
    <citation type="journal article" date="2019" name="Int. J. Syst. Evol. Microbiol.">
        <title>The Global Catalogue of Microorganisms (GCM) 10K type strain sequencing project: providing services to taxonomists for standard genome sequencing and annotation.</title>
        <authorList>
            <consortium name="The Broad Institute Genomics Platform"/>
            <consortium name="The Broad Institute Genome Sequencing Center for Infectious Disease"/>
            <person name="Wu L."/>
            <person name="Ma J."/>
        </authorList>
    </citation>
    <scope>NUCLEOTIDE SEQUENCE [LARGE SCALE GENOMIC DNA]</scope>
    <source>
        <strain evidence="2">JCM 17125</strain>
    </source>
</reference>
<sequence>MAESRFVLGDPHFGRFTRAPEENDAAVAAARARLTSAVEAVPGDDAGGAVLDAAVDLAEALTVAGRENEAIALVAPAVRLARETRRDETLRWSLLVLATAEHYADRVADAEPHFREALGLARLSGDRVLEHYTLHHLGRFLVDTGRTAEAVSCFEACLVIRQELGEPRAETTRAALAALRVPE</sequence>
<dbReference type="Proteomes" id="UP001501468">
    <property type="component" value="Unassembled WGS sequence"/>
</dbReference>
<dbReference type="SUPFAM" id="SSF48452">
    <property type="entry name" value="TPR-like"/>
    <property type="match status" value="1"/>
</dbReference>
<evidence type="ECO:0008006" key="3">
    <source>
        <dbReference type="Google" id="ProtNLM"/>
    </source>
</evidence>
<evidence type="ECO:0000313" key="1">
    <source>
        <dbReference type="EMBL" id="GAA3716352.1"/>
    </source>
</evidence>
<dbReference type="InterPro" id="IPR011990">
    <property type="entry name" value="TPR-like_helical_dom_sf"/>
</dbReference>
<comment type="caution">
    <text evidence="1">The sequence shown here is derived from an EMBL/GenBank/DDBJ whole genome shotgun (WGS) entry which is preliminary data.</text>
</comment>
<dbReference type="Pfam" id="PF13374">
    <property type="entry name" value="TPR_10"/>
    <property type="match status" value="1"/>
</dbReference>
<proteinExistence type="predicted"/>
<dbReference type="Gene3D" id="1.25.40.10">
    <property type="entry name" value="Tetratricopeptide repeat domain"/>
    <property type="match status" value="1"/>
</dbReference>
<evidence type="ECO:0000313" key="2">
    <source>
        <dbReference type="Proteomes" id="UP001501468"/>
    </source>
</evidence>
<gene>
    <name evidence="1" type="ORF">GCM10022399_36240</name>
</gene>